<dbReference type="AlphaFoldDB" id="A0A645A2V0"/>
<accession>A0A645A2V0</accession>
<protein>
    <recommendedName>
        <fullName evidence="2">DUF370 domain-containing protein</fullName>
    </recommendedName>
</protein>
<reference evidence="1" key="1">
    <citation type="submission" date="2019-08" db="EMBL/GenBank/DDBJ databases">
        <authorList>
            <person name="Kucharzyk K."/>
            <person name="Murdoch R.W."/>
            <person name="Higgins S."/>
            <person name="Loffler F."/>
        </authorList>
    </citation>
    <scope>NUCLEOTIDE SEQUENCE</scope>
</reference>
<evidence type="ECO:0000313" key="1">
    <source>
        <dbReference type="EMBL" id="MPM47058.1"/>
    </source>
</evidence>
<dbReference type="EMBL" id="VSSQ01011524">
    <property type="protein sequence ID" value="MPM47058.1"/>
    <property type="molecule type" value="Genomic_DNA"/>
</dbReference>
<gene>
    <name evidence="1" type="ORF">SDC9_93766</name>
</gene>
<comment type="caution">
    <text evidence="1">The sequence shown here is derived from an EMBL/GenBank/DDBJ whole genome shotgun (WGS) entry which is preliminary data.</text>
</comment>
<name>A0A645A2V0_9ZZZZ</name>
<organism evidence="1">
    <name type="scientific">bioreactor metagenome</name>
    <dbReference type="NCBI Taxonomy" id="1076179"/>
    <lineage>
        <taxon>unclassified sequences</taxon>
        <taxon>metagenomes</taxon>
        <taxon>ecological metagenomes</taxon>
    </lineage>
</organism>
<evidence type="ECO:0008006" key="2">
    <source>
        <dbReference type="Google" id="ProtNLM"/>
    </source>
</evidence>
<proteinExistence type="predicted"/>
<sequence>MQLHIGADVSVPMYKILFVLNDKGMTQPTKLFLEKARRERRFTACAGKAKSYVVLKERGRERVFASHIASSTLEKRWKSEIGREYLNEIAVLTISAAEQE</sequence>